<dbReference type="RefSeq" id="WP_144414200.1">
    <property type="nucleotide sequence ID" value="NZ_CP011542.1"/>
</dbReference>
<organism evidence="2 3">
    <name type="scientific">Corynebacterium mustelae</name>
    <dbReference type="NCBI Taxonomy" id="571915"/>
    <lineage>
        <taxon>Bacteria</taxon>
        <taxon>Bacillati</taxon>
        <taxon>Actinomycetota</taxon>
        <taxon>Actinomycetes</taxon>
        <taxon>Mycobacteriales</taxon>
        <taxon>Corynebacteriaceae</taxon>
        <taxon>Corynebacterium</taxon>
    </lineage>
</organism>
<dbReference type="PATRIC" id="fig|571915.4.peg.2433"/>
<reference evidence="2 3" key="1">
    <citation type="journal article" date="2015" name="Genome Announc.">
        <title>Complete Genome Sequence of the Type Strain Corynebacterium mustelae DSM 45274, Isolated from Various Tissues of a Male Ferret with Lethal Sepsis.</title>
        <authorList>
            <person name="Ruckert C."/>
            <person name="Eimer J."/>
            <person name="Winkler A."/>
            <person name="Tauch A."/>
        </authorList>
    </citation>
    <scope>NUCLEOTIDE SEQUENCE [LARGE SCALE GENOMIC DNA]</scope>
    <source>
        <strain evidence="2 3">DSM 45274</strain>
    </source>
</reference>
<protein>
    <submittedName>
        <fullName evidence="2">Uncharacterized protein</fullName>
    </submittedName>
</protein>
<sequence length="92" mass="10092">MTTNRILFYLGIIATVFAAVIAYVADNYVAATAILFGLLCFLISEVTAKTPHVDFGGETINVAEVKRYRRAHPNASLFDAIQAVADQKQQQD</sequence>
<feature type="transmembrane region" description="Helical" evidence="1">
    <location>
        <begin position="31"/>
        <end position="48"/>
    </location>
</feature>
<keyword evidence="1" id="KW-0472">Membrane</keyword>
<keyword evidence="3" id="KW-1185">Reference proteome</keyword>
<reference evidence="3" key="2">
    <citation type="submission" date="2015-05" db="EMBL/GenBank/DDBJ databases">
        <title>Complete genome sequence of Corynebacterium mustelae DSM 45274, isolated from various tissues of a male ferret with lethal sepsis.</title>
        <authorList>
            <person name="Ruckert C."/>
            <person name="Albersmeier A."/>
            <person name="Winkler A."/>
            <person name="Tauch A."/>
        </authorList>
    </citation>
    <scope>NUCLEOTIDE SEQUENCE [LARGE SCALE GENOMIC DNA]</scope>
    <source>
        <strain evidence="3">DSM 45274</strain>
    </source>
</reference>
<dbReference type="EMBL" id="CP011542">
    <property type="protein sequence ID" value="AKK06589.1"/>
    <property type="molecule type" value="Genomic_DNA"/>
</dbReference>
<accession>A0A0G3GZJ2</accession>
<dbReference type="AlphaFoldDB" id="A0A0G3GZJ2"/>
<keyword evidence="1" id="KW-0812">Transmembrane</keyword>
<keyword evidence="1" id="KW-1133">Transmembrane helix</keyword>
<evidence type="ECO:0000313" key="3">
    <source>
        <dbReference type="Proteomes" id="UP000035199"/>
    </source>
</evidence>
<gene>
    <name evidence="2" type="ORF">CMUST_11380</name>
</gene>
<evidence type="ECO:0000256" key="1">
    <source>
        <dbReference type="SAM" id="Phobius"/>
    </source>
</evidence>
<feature type="transmembrane region" description="Helical" evidence="1">
    <location>
        <begin position="7"/>
        <end position="25"/>
    </location>
</feature>
<evidence type="ECO:0000313" key="2">
    <source>
        <dbReference type="EMBL" id="AKK06589.1"/>
    </source>
</evidence>
<proteinExistence type="predicted"/>
<name>A0A0G3GZJ2_9CORY</name>
<dbReference type="OrthoDB" id="5023231at2"/>
<dbReference type="Proteomes" id="UP000035199">
    <property type="component" value="Chromosome"/>
</dbReference>
<dbReference type="KEGG" id="cmv:CMUST_11380"/>